<dbReference type="OrthoDB" id="692987at2759"/>
<dbReference type="GO" id="GO:1990714">
    <property type="term" value="F:hydroxyproline O-galactosyltransferase activity"/>
    <property type="evidence" value="ECO:0007669"/>
    <property type="project" value="TreeGrafter"/>
</dbReference>
<comment type="similarity">
    <text evidence="4 13">Belongs to the glycosyltransferase 31 family.</text>
</comment>
<proteinExistence type="inferred from homology"/>
<evidence type="ECO:0000256" key="6">
    <source>
        <dbReference type="ARBA" id="ARBA00022679"/>
    </source>
</evidence>
<evidence type="ECO:0000256" key="11">
    <source>
        <dbReference type="ARBA" id="ARBA00023136"/>
    </source>
</evidence>
<evidence type="ECO:0000313" key="14">
    <source>
        <dbReference type="EMBL" id="KAG8044061.1"/>
    </source>
</evidence>
<keyword evidence="6" id="KW-0808">Transferase</keyword>
<evidence type="ECO:0000256" key="10">
    <source>
        <dbReference type="ARBA" id="ARBA00023034"/>
    </source>
</evidence>
<evidence type="ECO:0000256" key="2">
    <source>
        <dbReference type="ARBA" id="ARBA00004323"/>
    </source>
</evidence>
<evidence type="ECO:0000256" key="7">
    <source>
        <dbReference type="ARBA" id="ARBA00022692"/>
    </source>
</evidence>
<evidence type="ECO:0000313" key="15">
    <source>
        <dbReference type="Proteomes" id="UP000729402"/>
    </source>
</evidence>
<evidence type="ECO:0000256" key="8">
    <source>
        <dbReference type="ARBA" id="ARBA00022968"/>
    </source>
</evidence>
<dbReference type="PANTHER" id="PTHR11214">
    <property type="entry name" value="BETA-1,3-N-ACETYLGLUCOSAMINYLTRANSFERASE"/>
    <property type="match status" value="1"/>
</dbReference>
<reference evidence="14" key="2">
    <citation type="submission" date="2021-02" db="EMBL/GenBank/DDBJ databases">
        <authorList>
            <person name="Kimball J.A."/>
            <person name="Haas M.W."/>
            <person name="Macchietto M."/>
            <person name="Kono T."/>
            <person name="Duquette J."/>
            <person name="Shao M."/>
        </authorList>
    </citation>
    <scope>NUCLEOTIDE SEQUENCE</scope>
    <source>
        <tissue evidence="14">Fresh leaf tissue</tissue>
    </source>
</reference>
<evidence type="ECO:0000256" key="9">
    <source>
        <dbReference type="ARBA" id="ARBA00022989"/>
    </source>
</evidence>
<keyword evidence="12 13" id="KW-0464">Manganese</keyword>
<evidence type="ECO:0000256" key="13">
    <source>
        <dbReference type="RuleBase" id="RU363063"/>
    </source>
</evidence>
<dbReference type="GO" id="GO:0000139">
    <property type="term" value="C:Golgi membrane"/>
    <property type="evidence" value="ECO:0007669"/>
    <property type="project" value="UniProtKB-SubCell"/>
</dbReference>
<keyword evidence="10 13" id="KW-0333">Golgi apparatus</keyword>
<keyword evidence="5 13" id="KW-0328">Glycosyltransferase</keyword>
<protein>
    <recommendedName>
        <fullName evidence="13">Hexosyltransferase</fullName>
        <ecNumber evidence="13">2.4.1.-</ecNumber>
    </recommendedName>
</protein>
<keyword evidence="15" id="KW-1185">Reference proteome</keyword>
<comment type="pathway">
    <text evidence="3">Protein modification; protein glycosylation.</text>
</comment>
<keyword evidence="9" id="KW-1133">Transmembrane helix</keyword>
<dbReference type="EC" id="2.4.1.-" evidence="13"/>
<comment type="caution">
    <text evidence="14">The sequence shown here is derived from an EMBL/GenBank/DDBJ whole genome shotgun (WGS) entry which is preliminary data.</text>
</comment>
<evidence type="ECO:0000256" key="12">
    <source>
        <dbReference type="ARBA" id="ARBA00023211"/>
    </source>
</evidence>
<evidence type="ECO:0000256" key="4">
    <source>
        <dbReference type="ARBA" id="ARBA00008661"/>
    </source>
</evidence>
<accession>A0A8J5RMP7</accession>
<evidence type="ECO:0000256" key="1">
    <source>
        <dbReference type="ARBA" id="ARBA00001936"/>
    </source>
</evidence>
<organism evidence="14 15">
    <name type="scientific">Zizania palustris</name>
    <name type="common">Northern wild rice</name>
    <dbReference type="NCBI Taxonomy" id="103762"/>
    <lineage>
        <taxon>Eukaryota</taxon>
        <taxon>Viridiplantae</taxon>
        <taxon>Streptophyta</taxon>
        <taxon>Embryophyta</taxon>
        <taxon>Tracheophyta</taxon>
        <taxon>Spermatophyta</taxon>
        <taxon>Magnoliopsida</taxon>
        <taxon>Liliopsida</taxon>
        <taxon>Poales</taxon>
        <taxon>Poaceae</taxon>
        <taxon>BOP clade</taxon>
        <taxon>Oryzoideae</taxon>
        <taxon>Oryzeae</taxon>
        <taxon>Zizaniinae</taxon>
        <taxon>Zizania</taxon>
    </lineage>
</organism>
<evidence type="ECO:0000256" key="5">
    <source>
        <dbReference type="ARBA" id="ARBA00022676"/>
    </source>
</evidence>
<sequence>MWLLNRVTGQRNNSLIDWPYPFVQDEMFVLTLSTGLEVAGSLPIAYPSNVQRNLEFLTELKAPPLPEEPIELFIGILCAGSHFTERMAVRRSWMSSVRKSSITMAQFFVALNERKEVNKDLKKEVDFFGNIVIVPFADSYDMVVLKTVAICEYADWPSEAYPPYANGPRLYCFF</sequence>
<dbReference type="AlphaFoldDB" id="A0A8J5RMP7"/>
<dbReference type="UniPathway" id="UPA00378"/>
<keyword evidence="11" id="KW-0472">Membrane</keyword>
<dbReference type="Pfam" id="PF01762">
    <property type="entry name" value="Galactosyl_T"/>
    <property type="match status" value="1"/>
</dbReference>
<comment type="subcellular location">
    <subcellularLocation>
        <location evidence="2 13">Golgi apparatus membrane</location>
        <topology evidence="2 13">Single-pass type II membrane protein</topology>
    </subcellularLocation>
</comment>
<gene>
    <name evidence="14" type="ORF">GUJ93_ZPchr0109g40564</name>
</gene>
<reference evidence="14" key="1">
    <citation type="journal article" date="2021" name="bioRxiv">
        <title>Whole Genome Assembly and Annotation of Northern Wild Rice, Zizania palustris L., Supports a Whole Genome Duplication in the Zizania Genus.</title>
        <authorList>
            <person name="Haas M."/>
            <person name="Kono T."/>
            <person name="Macchietto M."/>
            <person name="Millas R."/>
            <person name="McGilp L."/>
            <person name="Shao M."/>
            <person name="Duquette J."/>
            <person name="Hirsch C.N."/>
            <person name="Kimball J."/>
        </authorList>
    </citation>
    <scope>NUCLEOTIDE SEQUENCE</scope>
    <source>
        <tissue evidence="14">Fresh leaf tissue</tissue>
    </source>
</reference>
<evidence type="ECO:0000256" key="3">
    <source>
        <dbReference type="ARBA" id="ARBA00004922"/>
    </source>
</evidence>
<dbReference type="InterPro" id="IPR002659">
    <property type="entry name" value="Glyco_trans_31"/>
</dbReference>
<dbReference type="EMBL" id="JAAALK010000952">
    <property type="protein sequence ID" value="KAG8044061.1"/>
    <property type="molecule type" value="Genomic_DNA"/>
</dbReference>
<keyword evidence="7" id="KW-0812">Transmembrane</keyword>
<name>A0A8J5RMP7_ZIZPA</name>
<keyword evidence="8" id="KW-0735">Signal-anchor</keyword>
<dbReference type="PANTHER" id="PTHR11214:SF136">
    <property type="entry name" value="HYDROXYPROLINE O-GALACTOSYLTRANSFERASE GALT4"/>
    <property type="match status" value="1"/>
</dbReference>
<dbReference type="Proteomes" id="UP000729402">
    <property type="component" value="Unassembled WGS sequence"/>
</dbReference>
<comment type="cofactor">
    <cofactor evidence="1 13">
        <name>Mn(2+)</name>
        <dbReference type="ChEBI" id="CHEBI:29035"/>
    </cofactor>
</comment>